<gene>
    <name evidence="3" type="ORF">NCGR_LOCUS47139</name>
</gene>
<sequence>MAARPSGHGVDTPPRENEFRVVTTLTHSPANGTNSLPQFHGTAYDLYTARNKPPDPHSWPPGRLPKFPFPTFHGENVRLWISNAEDYFDMYQVESHLWRKIAKQQFKDTAARWIQSIEPLLKSLDWPTFCRMLHERFGRDQHQILIRRMFHIHQESTVTDYVERFSELIDQLKAYNPNIDMLYYTTRFVDGLREDIRSVIVVQRPQNLDTAYTLALLQEEVADPSKRKDGRRDLASYPRSAFRNAYPLPPPPGVGDRNSKPDDAGFTTPANAKTTEDKLRALRNYRRA</sequence>
<dbReference type="OrthoDB" id="696502at2759"/>
<protein>
    <recommendedName>
        <fullName evidence="2">Retrotransposon gag domain-containing protein</fullName>
    </recommendedName>
</protein>
<feature type="compositionally biased region" description="Basic and acidic residues" evidence="1">
    <location>
        <begin position="223"/>
        <end position="234"/>
    </location>
</feature>
<evidence type="ECO:0000256" key="1">
    <source>
        <dbReference type="SAM" id="MobiDB-lite"/>
    </source>
</evidence>
<dbReference type="AlphaFoldDB" id="A0A811QYQ2"/>
<organism evidence="3 4">
    <name type="scientific">Miscanthus lutarioriparius</name>
    <dbReference type="NCBI Taxonomy" id="422564"/>
    <lineage>
        <taxon>Eukaryota</taxon>
        <taxon>Viridiplantae</taxon>
        <taxon>Streptophyta</taxon>
        <taxon>Embryophyta</taxon>
        <taxon>Tracheophyta</taxon>
        <taxon>Spermatophyta</taxon>
        <taxon>Magnoliopsida</taxon>
        <taxon>Liliopsida</taxon>
        <taxon>Poales</taxon>
        <taxon>Poaceae</taxon>
        <taxon>PACMAD clade</taxon>
        <taxon>Panicoideae</taxon>
        <taxon>Andropogonodae</taxon>
        <taxon>Andropogoneae</taxon>
        <taxon>Saccharinae</taxon>
        <taxon>Miscanthus</taxon>
    </lineage>
</organism>
<dbReference type="EMBL" id="CAJGYO010000012">
    <property type="protein sequence ID" value="CAD6263834.1"/>
    <property type="molecule type" value="Genomic_DNA"/>
</dbReference>
<keyword evidence="4" id="KW-1185">Reference proteome</keyword>
<proteinExistence type="predicted"/>
<reference evidence="3" key="1">
    <citation type="submission" date="2020-10" db="EMBL/GenBank/DDBJ databases">
        <authorList>
            <person name="Han B."/>
            <person name="Lu T."/>
            <person name="Zhao Q."/>
            <person name="Huang X."/>
            <person name="Zhao Y."/>
        </authorList>
    </citation>
    <scope>NUCLEOTIDE SEQUENCE</scope>
</reference>
<name>A0A811QYQ2_9POAL</name>
<accession>A0A811QYQ2</accession>
<dbReference type="Pfam" id="PF03732">
    <property type="entry name" value="Retrotrans_gag"/>
    <property type="match status" value="1"/>
</dbReference>
<feature type="region of interest" description="Disordered" evidence="1">
    <location>
        <begin position="223"/>
        <end position="288"/>
    </location>
</feature>
<dbReference type="InterPro" id="IPR005162">
    <property type="entry name" value="Retrotrans_gag_dom"/>
</dbReference>
<evidence type="ECO:0000313" key="4">
    <source>
        <dbReference type="Proteomes" id="UP000604825"/>
    </source>
</evidence>
<comment type="caution">
    <text evidence="3">The sequence shown here is derived from an EMBL/GenBank/DDBJ whole genome shotgun (WGS) entry which is preliminary data.</text>
</comment>
<dbReference type="Proteomes" id="UP000604825">
    <property type="component" value="Unassembled WGS sequence"/>
</dbReference>
<evidence type="ECO:0000259" key="2">
    <source>
        <dbReference type="Pfam" id="PF03732"/>
    </source>
</evidence>
<evidence type="ECO:0000313" key="3">
    <source>
        <dbReference type="EMBL" id="CAD6263834.1"/>
    </source>
</evidence>
<feature type="domain" description="Retrotransposon gag" evidence="2">
    <location>
        <begin position="100"/>
        <end position="194"/>
    </location>
</feature>